<dbReference type="InterPro" id="IPR005119">
    <property type="entry name" value="LysR_subst-bd"/>
</dbReference>
<feature type="domain" description="HTH lysR-type" evidence="5">
    <location>
        <begin position="6"/>
        <end position="63"/>
    </location>
</feature>
<dbReference type="PANTHER" id="PTHR30537">
    <property type="entry name" value="HTH-TYPE TRANSCRIPTIONAL REGULATOR"/>
    <property type="match status" value="1"/>
</dbReference>
<keyword evidence="4" id="KW-0804">Transcription</keyword>
<dbReference type="GO" id="GO:0006351">
    <property type="term" value="P:DNA-templated transcription"/>
    <property type="evidence" value="ECO:0007669"/>
    <property type="project" value="TreeGrafter"/>
</dbReference>
<comment type="caution">
    <text evidence="6">The sequence shown here is derived from an EMBL/GenBank/DDBJ whole genome shotgun (WGS) entry which is preliminary data.</text>
</comment>
<dbReference type="InterPro" id="IPR058163">
    <property type="entry name" value="LysR-type_TF_proteobact-type"/>
</dbReference>
<dbReference type="PRINTS" id="PR00039">
    <property type="entry name" value="HTHLYSR"/>
</dbReference>
<dbReference type="AlphaFoldDB" id="A0A2S7J552"/>
<dbReference type="SUPFAM" id="SSF46785">
    <property type="entry name" value="Winged helix' DNA-binding domain"/>
    <property type="match status" value="1"/>
</dbReference>
<dbReference type="PANTHER" id="PTHR30537:SF3">
    <property type="entry name" value="TRANSCRIPTIONAL REGULATORY PROTEIN"/>
    <property type="match status" value="1"/>
</dbReference>
<evidence type="ECO:0000259" key="5">
    <source>
        <dbReference type="PROSITE" id="PS50931"/>
    </source>
</evidence>
<keyword evidence="3" id="KW-0238">DNA-binding</keyword>
<evidence type="ECO:0000256" key="4">
    <source>
        <dbReference type="ARBA" id="ARBA00023163"/>
    </source>
</evidence>
<keyword evidence="7" id="KW-1185">Reference proteome</keyword>
<organism evidence="6 7">
    <name type="scientific">Brucella oryzae</name>
    <dbReference type="NCBI Taxonomy" id="335286"/>
    <lineage>
        <taxon>Bacteria</taxon>
        <taxon>Pseudomonadati</taxon>
        <taxon>Pseudomonadota</taxon>
        <taxon>Alphaproteobacteria</taxon>
        <taxon>Hyphomicrobiales</taxon>
        <taxon>Brucellaceae</taxon>
        <taxon>Brucella/Ochrobactrum group</taxon>
        <taxon>Brucella</taxon>
    </lineage>
</organism>
<evidence type="ECO:0000256" key="2">
    <source>
        <dbReference type="ARBA" id="ARBA00023015"/>
    </source>
</evidence>
<proteinExistence type="inferred from homology"/>
<sequence>MTISPPDWSLYRSFLAVLREGSLSAAGRLLGMSQPTLGRHIAALEDALGHRLFTRSPDGLIPTSAAEALRPKAEAVAAAANALLRAASGLPGDDVGTIRITASEIIAAEVIAPIISDLQCRHPGIVVELLVTNRLQDLLRRDADIAIRMSPPQQDALLAKRIGEVDLGLFAAPKYLLRRRSPRTVEDLIDSHAIVSFDTPVPYTRTFQLEGKLMTRDHFSFRTDSDTGQFAAIRAGCGIGVCHGPLARREGLTPILPEVFAPKVGMWLCMHEDQKTVPQCRLVFDSLADGLKVYVNS</sequence>
<dbReference type="GO" id="GO:0043565">
    <property type="term" value="F:sequence-specific DNA binding"/>
    <property type="evidence" value="ECO:0007669"/>
    <property type="project" value="TreeGrafter"/>
</dbReference>
<dbReference type="Gene3D" id="1.10.10.10">
    <property type="entry name" value="Winged helix-like DNA-binding domain superfamily/Winged helix DNA-binding domain"/>
    <property type="match status" value="1"/>
</dbReference>
<name>A0A2S7J552_9HYPH</name>
<dbReference type="GO" id="GO:0003700">
    <property type="term" value="F:DNA-binding transcription factor activity"/>
    <property type="evidence" value="ECO:0007669"/>
    <property type="project" value="InterPro"/>
</dbReference>
<dbReference type="Gene3D" id="3.40.190.290">
    <property type="match status" value="1"/>
</dbReference>
<keyword evidence="2" id="KW-0805">Transcription regulation</keyword>
<gene>
    <name evidence="6" type="ORF">C3731_01730</name>
</gene>
<dbReference type="EMBL" id="PTRC01000005">
    <property type="protein sequence ID" value="PQA75320.1"/>
    <property type="molecule type" value="Genomic_DNA"/>
</dbReference>
<reference evidence="6 7" key="1">
    <citation type="submission" date="2018-02" db="EMBL/GenBank/DDBJ databases">
        <title>Draft genome sequence of Ochrobactrum oryzae found in Brazil.</title>
        <authorList>
            <person name="Cerdeira L."/>
            <person name="Andrade F."/>
            <person name="Zacariotto T."/>
            <person name="Barbosa B."/>
            <person name="Santos S."/>
            <person name="Cassetari V."/>
            <person name="Lincopan N."/>
        </authorList>
    </citation>
    <scope>NUCLEOTIDE SEQUENCE [LARGE SCALE GENOMIC DNA]</scope>
    <source>
        <strain evidence="6 7">OA447</strain>
    </source>
</reference>
<dbReference type="Pfam" id="PF00126">
    <property type="entry name" value="HTH_1"/>
    <property type="match status" value="1"/>
</dbReference>
<dbReference type="InterPro" id="IPR000847">
    <property type="entry name" value="LysR_HTH_N"/>
</dbReference>
<evidence type="ECO:0000313" key="7">
    <source>
        <dbReference type="Proteomes" id="UP000238493"/>
    </source>
</evidence>
<dbReference type="RefSeq" id="WP_067182931.1">
    <property type="nucleotide sequence ID" value="NZ_PTRC01000005.1"/>
</dbReference>
<comment type="similarity">
    <text evidence="1">Belongs to the LysR transcriptional regulatory family.</text>
</comment>
<dbReference type="InterPro" id="IPR036390">
    <property type="entry name" value="WH_DNA-bd_sf"/>
</dbReference>
<protein>
    <submittedName>
        <fullName evidence="6">LysR family transcriptional regulator</fullName>
    </submittedName>
</protein>
<evidence type="ECO:0000256" key="1">
    <source>
        <dbReference type="ARBA" id="ARBA00009437"/>
    </source>
</evidence>
<dbReference type="Pfam" id="PF03466">
    <property type="entry name" value="LysR_substrate"/>
    <property type="match status" value="1"/>
</dbReference>
<dbReference type="InterPro" id="IPR036388">
    <property type="entry name" value="WH-like_DNA-bd_sf"/>
</dbReference>
<dbReference type="Proteomes" id="UP000238493">
    <property type="component" value="Unassembled WGS sequence"/>
</dbReference>
<accession>A0A2S7J552</accession>
<dbReference type="OrthoDB" id="9798121at2"/>
<evidence type="ECO:0000313" key="6">
    <source>
        <dbReference type="EMBL" id="PQA75320.1"/>
    </source>
</evidence>
<dbReference type="SUPFAM" id="SSF53850">
    <property type="entry name" value="Periplasmic binding protein-like II"/>
    <property type="match status" value="1"/>
</dbReference>
<evidence type="ECO:0000256" key="3">
    <source>
        <dbReference type="ARBA" id="ARBA00023125"/>
    </source>
</evidence>
<dbReference type="PROSITE" id="PS50931">
    <property type="entry name" value="HTH_LYSR"/>
    <property type="match status" value="1"/>
</dbReference>